<feature type="transmembrane region" description="Helical" evidence="7">
    <location>
        <begin position="88"/>
        <end position="114"/>
    </location>
</feature>
<sequence>MAKRHILPTVLIAIAAIVALFPIVFTVASSFMSGTEIADRYTAEITETNAGDFNSSGIHFVRFGLIPEQPTLDQYKELLLNSPDYLRMFWNSVLLVVPVLIGQCVLAPLAAFGIENLRWKYKEAIYFTYIIVMLMPTQILLVPNFIVAGWLGIRENYLAIILPAMFHPLGVFLVRQQLKNFPKECLEAAQLDGAGAFQAYRYIVRPNLTSVIAALAVLLFADNWNIVDQAVVFLKETFDNPLSVYLGTVVSGDPGMFFAVSVFYLIPALLVFFLGQDYLAEGIALSGVKA</sequence>
<gene>
    <name evidence="9" type="ORF">H9838_05200</name>
</gene>
<comment type="subcellular location">
    <subcellularLocation>
        <location evidence="1 7">Cell membrane</location>
        <topology evidence="1 7">Multi-pass membrane protein</topology>
    </subcellularLocation>
</comment>
<dbReference type="AlphaFoldDB" id="A0A9D2BZW0"/>
<organism evidence="9 10">
    <name type="scientific">Candidatus Acutalibacter pullistercoris</name>
    <dbReference type="NCBI Taxonomy" id="2838418"/>
    <lineage>
        <taxon>Bacteria</taxon>
        <taxon>Bacillati</taxon>
        <taxon>Bacillota</taxon>
        <taxon>Clostridia</taxon>
        <taxon>Eubacteriales</taxon>
        <taxon>Acutalibacteraceae</taxon>
        <taxon>Acutalibacter</taxon>
    </lineage>
</organism>
<dbReference type="CDD" id="cd06261">
    <property type="entry name" value="TM_PBP2"/>
    <property type="match status" value="1"/>
</dbReference>
<feature type="transmembrane region" description="Helical" evidence="7">
    <location>
        <begin position="255"/>
        <end position="275"/>
    </location>
</feature>
<keyword evidence="4 7" id="KW-0812">Transmembrane</keyword>
<evidence type="ECO:0000313" key="10">
    <source>
        <dbReference type="Proteomes" id="UP000823915"/>
    </source>
</evidence>
<keyword evidence="6 7" id="KW-0472">Membrane</keyword>
<dbReference type="GO" id="GO:0005886">
    <property type="term" value="C:plasma membrane"/>
    <property type="evidence" value="ECO:0007669"/>
    <property type="project" value="UniProtKB-SubCell"/>
</dbReference>
<dbReference type="InterPro" id="IPR035906">
    <property type="entry name" value="MetI-like_sf"/>
</dbReference>
<name>A0A9D2BZW0_9FIRM</name>
<comment type="caution">
    <text evidence="9">The sequence shown here is derived from an EMBL/GenBank/DDBJ whole genome shotgun (WGS) entry which is preliminary data.</text>
</comment>
<comment type="similarity">
    <text evidence="7">Belongs to the binding-protein-dependent transport system permease family.</text>
</comment>
<protein>
    <submittedName>
        <fullName evidence="9">Carbohydrate ABC transporter permease</fullName>
    </submittedName>
</protein>
<proteinExistence type="inferred from homology"/>
<evidence type="ECO:0000256" key="1">
    <source>
        <dbReference type="ARBA" id="ARBA00004651"/>
    </source>
</evidence>
<feature type="transmembrane region" description="Helical" evidence="7">
    <location>
        <begin position="208"/>
        <end position="227"/>
    </location>
</feature>
<dbReference type="SUPFAM" id="SSF161098">
    <property type="entry name" value="MetI-like"/>
    <property type="match status" value="1"/>
</dbReference>
<feature type="domain" description="ABC transmembrane type-1" evidence="8">
    <location>
        <begin position="89"/>
        <end position="275"/>
    </location>
</feature>
<dbReference type="Gene3D" id="1.10.3720.10">
    <property type="entry name" value="MetI-like"/>
    <property type="match status" value="1"/>
</dbReference>
<evidence type="ECO:0000256" key="2">
    <source>
        <dbReference type="ARBA" id="ARBA00022448"/>
    </source>
</evidence>
<keyword evidence="5 7" id="KW-1133">Transmembrane helix</keyword>
<evidence type="ECO:0000256" key="4">
    <source>
        <dbReference type="ARBA" id="ARBA00022692"/>
    </source>
</evidence>
<feature type="transmembrane region" description="Helical" evidence="7">
    <location>
        <begin position="7"/>
        <end position="32"/>
    </location>
</feature>
<dbReference type="PANTHER" id="PTHR43744:SF8">
    <property type="entry name" value="SN-GLYCEROL-3-PHOSPHATE TRANSPORT SYSTEM PERMEASE PROTEIN UGPE"/>
    <property type="match status" value="1"/>
</dbReference>
<dbReference type="InterPro" id="IPR000515">
    <property type="entry name" value="MetI-like"/>
</dbReference>
<dbReference type="PANTHER" id="PTHR43744">
    <property type="entry name" value="ABC TRANSPORTER PERMEASE PROTEIN MG189-RELATED-RELATED"/>
    <property type="match status" value="1"/>
</dbReference>
<evidence type="ECO:0000259" key="8">
    <source>
        <dbReference type="PROSITE" id="PS50928"/>
    </source>
</evidence>
<dbReference type="GO" id="GO:0055085">
    <property type="term" value="P:transmembrane transport"/>
    <property type="evidence" value="ECO:0007669"/>
    <property type="project" value="InterPro"/>
</dbReference>
<evidence type="ECO:0000256" key="6">
    <source>
        <dbReference type="ARBA" id="ARBA00023136"/>
    </source>
</evidence>
<reference evidence="9" key="2">
    <citation type="submission" date="2021-04" db="EMBL/GenBank/DDBJ databases">
        <authorList>
            <person name="Gilroy R."/>
        </authorList>
    </citation>
    <scope>NUCLEOTIDE SEQUENCE</scope>
    <source>
        <strain evidence="9">1282</strain>
    </source>
</reference>
<dbReference type="EMBL" id="DXDU01000088">
    <property type="protein sequence ID" value="HIY26558.1"/>
    <property type="molecule type" value="Genomic_DNA"/>
</dbReference>
<keyword evidence="3" id="KW-1003">Cell membrane</keyword>
<keyword evidence="2 7" id="KW-0813">Transport</keyword>
<dbReference type="PROSITE" id="PS50928">
    <property type="entry name" value="ABC_TM1"/>
    <property type="match status" value="1"/>
</dbReference>
<evidence type="ECO:0000256" key="5">
    <source>
        <dbReference type="ARBA" id="ARBA00022989"/>
    </source>
</evidence>
<accession>A0A9D2BZW0</accession>
<feature type="transmembrane region" description="Helical" evidence="7">
    <location>
        <begin position="157"/>
        <end position="174"/>
    </location>
</feature>
<feature type="transmembrane region" description="Helical" evidence="7">
    <location>
        <begin position="126"/>
        <end position="151"/>
    </location>
</feature>
<evidence type="ECO:0000256" key="7">
    <source>
        <dbReference type="RuleBase" id="RU363032"/>
    </source>
</evidence>
<evidence type="ECO:0000256" key="3">
    <source>
        <dbReference type="ARBA" id="ARBA00022475"/>
    </source>
</evidence>
<reference evidence="9" key="1">
    <citation type="journal article" date="2021" name="PeerJ">
        <title>Extensive microbial diversity within the chicken gut microbiome revealed by metagenomics and culture.</title>
        <authorList>
            <person name="Gilroy R."/>
            <person name="Ravi A."/>
            <person name="Getino M."/>
            <person name="Pursley I."/>
            <person name="Horton D.L."/>
            <person name="Alikhan N.F."/>
            <person name="Baker D."/>
            <person name="Gharbi K."/>
            <person name="Hall N."/>
            <person name="Watson M."/>
            <person name="Adriaenssens E.M."/>
            <person name="Foster-Nyarko E."/>
            <person name="Jarju S."/>
            <person name="Secka A."/>
            <person name="Antonio M."/>
            <person name="Oren A."/>
            <person name="Chaudhuri R.R."/>
            <person name="La Ragione R."/>
            <person name="Hildebrand F."/>
            <person name="Pallen M.J."/>
        </authorList>
    </citation>
    <scope>NUCLEOTIDE SEQUENCE</scope>
    <source>
        <strain evidence="9">1282</strain>
    </source>
</reference>
<dbReference type="Proteomes" id="UP000823915">
    <property type="component" value="Unassembled WGS sequence"/>
</dbReference>
<evidence type="ECO:0000313" key="9">
    <source>
        <dbReference type="EMBL" id="HIY26558.1"/>
    </source>
</evidence>
<dbReference type="Pfam" id="PF00528">
    <property type="entry name" value="BPD_transp_1"/>
    <property type="match status" value="1"/>
</dbReference>